<proteinExistence type="predicted"/>
<dbReference type="EMBL" id="JAGIOP010000003">
    <property type="protein sequence ID" value="MBP2456193.1"/>
    <property type="molecule type" value="Genomic_DNA"/>
</dbReference>
<name>A0ABS5A363_9MYCO</name>
<comment type="caution">
    <text evidence="1">The sequence shown here is derived from an EMBL/GenBank/DDBJ whole genome shotgun (WGS) entry which is preliminary data.</text>
</comment>
<evidence type="ECO:0000313" key="2">
    <source>
        <dbReference type="Proteomes" id="UP000694460"/>
    </source>
</evidence>
<sequence>MDITRTAHIGAYLQQHRLQRELSQSQVADLGGPYRQAQAAIEAGDNTDISRYAREYDRAYRWPVGMTERLHQHIQAGLTEEPQTATYGDRYTEAVNTTGEPPRVATLGFIAEPGPDLGQPVDLEPEQTLLTNGHPLALTTLANSRAGITFLDTTVDNITTADGDTHYLRQIHKELTRSETIPTRKTVTYQVGADQDYNRFGDLITVDPVNSLTGTSGARTLAAGLIAAAQYDAQPGKVESIAYTLLGIAAYGGGMQTITDLGPQGAQGYTSFLDYWNTTFYKASQASPALASPDRTVCALFAGLLAARVRDSTWRIDGQQRPATHIPHTGPALVDVDEWNLSDNIVITYDAQLAPEIPVAITKGFRTGALHYYAANAWTKMASHAVAQHLGSGIGLTTAPDEAILAARDDKTATLTHWIGSTAIYTPTYGLPRRINLPNC</sequence>
<gene>
    <name evidence="1" type="ORF">JOF57_006169</name>
</gene>
<evidence type="ECO:0000313" key="1">
    <source>
        <dbReference type="EMBL" id="MBP2456193.1"/>
    </source>
</evidence>
<keyword evidence="2" id="KW-1185">Reference proteome</keyword>
<accession>A0ABS5A363</accession>
<organism evidence="1 2">
    <name type="scientific">Mycolicibacterium lutetiense</name>
    <dbReference type="NCBI Taxonomy" id="1641992"/>
    <lineage>
        <taxon>Bacteria</taxon>
        <taxon>Bacillati</taxon>
        <taxon>Actinomycetota</taxon>
        <taxon>Actinomycetes</taxon>
        <taxon>Mycobacteriales</taxon>
        <taxon>Mycobacteriaceae</taxon>
        <taxon>Mycolicibacterium</taxon>
    </lineage>
</organism>
<reference evidence="1 2" key="1">
    <citation type="submission" date="2021-03" db="EMBL/GenBank/DDBJ databases">
        <title>Sequencing the genomes of 1000 actinobacteria strains.</title>
        <authorList>
            <person name="Klenk H.-P."/>
        </authorList>
    </citation>
    <scope>NUCLEOTIDE SEQUENCE [LARGE SCALE GENOMIC DNA]</scope>
    <source>
        <strain evidence="1 2">DSM 46713</strain>
    </source>
</reference>
<dbReference type="RefSeq" id="WP_209923851.1">
    <property type="nucleotide sequence ID" value="NZ_JAGIOP010000003.1"/>
</dbReference>
<dbReference type="Proteomes" id="UP000694460">
    <property type="component" value="Unassembled WGS sequence"/>
</dbReference>
<protein>
    <submittedName>
        <fullName evidence="1">Uncharacterized protein</fullName>
    </submittedName>
</protein>